<reference evidence="3 4" key="1">
    <citation type="journal article" date="2017" name="New Microbes New Infect">
        <title>Genome sequence of 'Leucobacter massiliensis' sp. nov. isolated from human pharynx after travel to the 2014 Hajj.</title>
        <authorList>
            <person name="Leangapichart T."/>
            <person name="Gautret P."/>
            <person name="Nguyen T.T."/>
            <person name="Armstrong N."/>
            <person name="Rolain J.M."/>
        </authorList>
    </citation>
    <scope>NUCLEOTIDE SEQUENCE [LARGE SCALE GENOMIC DNA]</scope>
    <source>
        <strain evidence="3 4">122RC15</strain>
    </source>
</reference>
<dbReference type="AlphaFoldDB" id="A0A2S9QPI6"/>
<keyword evidence="4" id="KW-1185">Reference proteome</keyword>
<evidence type="ECO:0000256" key="1">
    <source>
        <dbReference type="ARBA" id="ARBA00007031"/>
    </source>
</evidence>
<dbReference type="GO" id="GO:0008270">
    <property type="term" value="F:zinc ion binding"/>
    <property type="evidence" value="ECO:0007669"/>
    <property type="project" value="InterPro"/>
</dbReference>
<accession>A0A2S9QPI6</accession>
<dbReference type="Gene3D" id="1.10.10.1550">
    <property type="entry name" value="ROS/MUCR transcriptional regulator protein"/>
    <property type="match status" value="1"/>
</dbReference>
<gene>
    <name evidence="3" type="ORF">B4915_06605</name>
</gene>
<proteinExistence type="inferred from homology"/>
<feature type="compositionally biased region" description="Low complexity" evidence="2">
    <location>
        <begin position="215"/>
        <end position="231"/>
    </location>
</feature>
<feature type="region of interest" description="Disordered" evidence="2">
    <location>
        <begin position="215"/>
        <end position="245"/>
    </location>
</feature>
<evidence type="ECO:0000256" key="2">
    <source>
        <dbReference type="SAM" id="MobiDB-lite"/>
    </source>
</evidence>
<evidence type="ECO:0000313" key="3">
    <source>
        <dbReference type="EMBL" id="PRI11495.1"/>
    </source>
</evidence>
<dbReference type="RefSeq" id="WP_105805036.1">
    <property type="nucleotide sequence ID" value="NZ_MWZD01000016.1"/>
</dbReference>
<dbReference type="GO" id="GO:0006355">
    <property type="term" value="P:regulation of DNA-templated transcription"/>
    <property type="evidence" value="ECO:0007669"/>
    <property type="project" value="InterPro"/>
</dbReference>
<dbReference type="InterPro" id="IPR008807">
    <property type="entry name" value="ROS_MUCR"/>
</dbReference>
<comment type="caution">
    <text evidence="3">The sequence shown here is derived from an EMBL/GenBank/DDBJ whole genome shotgun (WGS) entry which is preliminary data.</text>
</comment>
<organism evidence="3 4">
    <name type="scientific">Leucobacter massiliensis</name>
    <dbReference type="NCBI Taxonomy" id="1686285"/>
    <lineage>
        <taxon>Bacteria</taxon>
        <taxon>Bacillati</taxon>
        <taxon>Actinomycetota</taxon>
        <taxon>Actinomycetes</taxon>
        <taxon>Micrococcales</taxon>
        <taxon>Microbacteriaceae</taxon>
        <taxon>Leucobacter</taxon>
    </lineage>
</organism>
<name>A0A2S9QPI6_9MICO</name>
<dbReference type="OrthoDB" id="4954837at2"/>
<dbReference type="InterPro" id="IPR041920">
    <property type="entry name" value="ROS/MUCR_sf"/>
</dbReference>
<protein>
    <submittedName>
        <fullName evidence="3">Uncharacterized protein</fullName>
    </submittedName>
</protein>
<dbReference type="Pfam" id="PF05443">
    <property type="entry name" value="ROS_MUCR"/>
    <property type="match status" value="1"/>
</dbReference>
<dbReference type="EMBL" id="MWZD01000016">
    <property type="protein sequence ID" value="PRI11495.1"/>
    <property type="molecule type" value="Genomic_DNA"/>
</dbReference>
<comment type="similarity">
    <text evidence="1">Belongs to the ros/MucR family.</text>
</comment>
<dbReference type="Proteomes" id="UP000238650">
    <property type="component" value="Unassembled WGS sequence"/>
</dbReference>
<sequence length="447" mass="47211">MRRSEAQAILPERTGAPIPMREAVRVSAVRAVPGTGAAAGESGARPVPAGAGVRPAPSAVAAAPAGGGEARGQLVALIRERLTSLQALLGRDATALDLVADPDDHGLLGQVADRLLTHLGHPDTGMRRLIGEQIIAGLAPNVTDPGFFETGLGVLLAQVGAGLGQAGVLSWPEAAQRLGVDTRTVAGMVADGRLHTLGDGVAAASVHALAATGARAPADSADAPPAVAAETSAERRPRRESRRGAGNAYPIFGEYGRLADTGELVQCHACGAWFSTLPSHLRVHGVTSDAYRECYGLPPGTPLAARTVRERLSPKRRIAPAGDLVSPVFRARLEACAAFRDSHHGRLPRRGSHADPAERALGEWLRRVAVLIERRPPDKAYLDEGRVALLDERLPEWRSLSPAPVPGTVFEERVNGLRDFLREQGRLPAPTCHLYSTSSPPKRKFMR</sequence>
<dbReference type="GO" id="GO:0003677">
    <property type="term" value="F:DNA binding"/>
    <property type="evidence" value="ECO:0007669"/>
    <property type="project" value="InterPro"/>
</dbReference>
<evidence type="ECO:0000313" key="4">
    <source>
        <dbReference type="Proteomes" id="UP000238650"/>
    </source>
</evidence>